<feature type="domain" description="CBM1" evidence="11">
    <location>
        <begin position="18"/>
        <end position="54"/>
    </location>
</feature>
<dbReference type="PANTHER" id="PTHR31451:SF39">
    <property type="entry name" value="MANNAN ENDO-1,4-BETA-MANNOSIDASE 1"/>
    <property type="match status" value="1"/>
</dbReference>
<evidence type="ECO:0000256" key="5">
    <source>
        <dbReference type="ARBA" id="ARBA00022525"/>
    </source>
</evidence>
<evidence type="ECO:0000256" key="2">
    <source>
        <dbReference type="ARBA" id="ARBA00004613"/>
    </source>
</evidence>
<dbReference type="InterPro" id="IPR001547">
    <property type="entry name" value="Glyco_hydro_5"/>
</dbReference>
<dbReference type="EMBL" id="JBFCZG010000002">
    <property type="protein sequence ID" value="KAL3425697.1"/>
    <property type="molecule type" value="Genomic_DNA"/>
</dbReference>
<dbReference type="InterPro" id="IPR035971">
    <property type="entry name" value="CBD_sf"/>
</dbReference>
<dbReference type="PANTHER" id="PTHR31451">
    <property type="match status" value="1"/>
</dbReference>
<evidence type="ECO:0000256" key="4">
    <source>
        <dbReference type="ARBA" id="ARBA00012706"/>
    </source>
</evidence>
<dbReference type="PROSITE" id="PS51164">
    <property type="entry name" value="CBM1_2"/>
    <property type="match status" value="1"/>
</dbReference>
<comment type="catalytic activity">
    <reaction evidence="1">
        <text>Random hydrolysis of (1-&gt;4)-beta-D-mannosidic linkages in mannans, galactomannans and glucomannans.</text>
        <dbReference type="EC" id="3.2.1.78"/>
    </reaction>
</comment>
<evidence type="ECO:0000313" key="13">
    <source>
        <dbReference type="Proteomes" id="UP001629113"/>
    </source>
</evidence>
<evidence type="ECO:0000256" key="6">
    <source>
        <dbReference type="ARBA" id="ARBA00022729"/>
    </source>
</evidence>
<organism evidence="12 13">
    <name type="scientific">Phlyctema vagabunda</name>
    <dbReference type="NCBI Taxonomy" id="108571"/>
    <lineage>
        <taxon>Eukaryota</taxon>
        <taxon>Fungi</taxon>
        <taxon>Dikarya</taxon>
        <taxon>Ascomycota</taxon>
        <taxon>Pezizomycotina</taxon>
        <taxon>Leotiomycetes</taxon>
        <taxon>Helotiales</taxon>
        <taxon>Dermateaceae</taxon>
        <taxon>Phlyctema</taxon>
    </lineage>
</organism>
<sequence length="449" mass="47793">MRITSLLSLSGTVAIAAAQGAAWSQCGGNGWQGSTTCVAGYYCSVMNPYYSQCVPGTATTSSAKTTLTTSTRSSSATSSTKTTLATSKTSTASTPTGTTGISGFSKVSGNVFTINGKKTYFAGTNSYWIGFLTSNSDVDLVMTHLAATGLKVLRVWGFSDLTAAPYSGQVWFQSLIPGQSPVINTGADGLQRLDYVVESAAAHGISLIINFVNNWGDYGGMNAYRAYYNLSTTDESQWYLSTEAQAQYQKYIATVVARYKSNPAVFAWELANEPRCTGCSTSVITNWAKTTSAYIKSLDSNHMVTLGDEGFGLDTGSDGSYPYTYGPGTNWTANLAISTIDFGTFHLYPSSWGQVDSWGASWIASHAAAAKAVGKPAILEEYGASDKANIPAWQTAVLQNNIAGDLYWQYGDTFSWGQSNDDGHAIYYGTDLYTTLVTNHAAAMNAKAV</sequence>
<protein>
    <recommendedName>
        <fullName evidence="4">mannan endo-1,4-beta-mannosidase</fullName>
        <ecNumber evidence="4">3.2.1.78</ecNumber>
    </recommendedName>
</protein>
<evidence type="ECO:0000256" key="10">
    <source>
        <dbReference type="SAM" id="SignalP"/>
    </source>
</evidence>
<keyword evidence="5" id="KW-0964">Secreted</keyword>
<gene>
    <name evidence="12" type="ORF">PVAG01_02488</name>
</gene>
<comment type="similarity">
    <text evidence="3">Belongs to the glycosyl hydrolase 5 (cellulase A) family.</text>
</comment>
<dbReference type="SMART" id="SM00236">
    <property type="entry name" value="fCBD"/>
    <property type="match status" value="1"/>
</dbReference>
<keyword evidence="6 10" id="KW-0732">Signal</keyword>
<accession>A0ABR4PQQ9</accession>
<dbReference type="EC" id="3.2.1.78" evidence="4"/>
<dbReference type="Pfam" id="PF26410">
    <property type="entry name" value="GH5_mannosidase"/>
    <property type="match status" value="1"/>
</dbReference>
<keyword evidence="7" id="KW-0378">Hydrolase</keyword>
<keyword evidence="13" id="KW-1185">Reference proteome</keyword>
<evidence type="ECO:0000256" key="3">
    <source>
        <dbReference type="ARBA" id="ARBA00005641"/>
    </source>
</evidence>
<evidence type="ECO:0000259" key="11">
    <source>
        <dbReference type="PROSITE" id="PS51164"/>
    </source>
</evidence>
<comment type="caution">
    <text evidence="12">The sequence shown here is derived from an EMBL/GenBank/DDBJ whole genome shotgun (WGS) entry which is preliminary data.</text>
</comment>
<evidence type="ECO:0000256" key="1">
    <source>
        <dbReference type="ARBA" id="ARBA00001678"/>
    </source>
</evidence>
<evidence type="ECO:0000313" key="12">
    <source>
        <dbReference type="EMBL" id="KAL3425697.1"/>
    </source>
</evidence>
<dbReference type="Pfam" id="PF00734">
    <property type="entry name" value="CBM_1"/>
    <property type="match status" value="1"/>
</dbReference>
<reference evidence="12 13" key="1">
    <citation type="submission" date="2024-06" db="EMBL/GenBank/DDBJ databases">
        <title>Complete genome of Phlyctema vagabunda strain 19-DSS-EL-015.</title>
        <authorList>
            <person name="Fiorenzani C."/>
        </authorList>
    </citation>
    <scope>NUCLEOTIDE SEQUENCE [LARGE SCALE GENOMIC DNA]</scope>
    <source>
        <strain evidence="12 13">19-DSS-EL-015</strain>
    </source>
</reference>
<feature type="chain" id="PRO_5045440273" description="mannan endo-1,4-beta-mannosidase" evidence="10">
    <location>
        <begin position="19"/>
        <end position="449"/>
    </location>
</feature>
<keyword evidence="8" id="KW-0326">Glycosidase</keyword>
<feature type="signal peptide" evidence="10">
    <location>
        <begin position="1"/>
        <end position="18"/>
    </location>
</feature>
<dbReference type="Proteomes" id="UP001629113">
    <property type="component" value="Unassembled WGS sequence"/>
</dbReference>
<evidence type="ECO:0000256" key="9">
    <source>
        <dbReference type="SAM" id="MobiDB-lite"/>
    </source>
</evidence>
<name>A0ABR4PQQ9_9HELO</name>
<feature type="region of interest" description="Disordered" evidence="9">
    <location>
        <begin position="70"/>
        <end position="96"/>
    </location>
</feature>
<comment type="subcellular location">
    <subcellularLocation>
        <location evidence="2">Secreted</location>
    </subcellularLocation>
</comment>
<dbReference type="Gene3D" id="3.20.20.80">
    <property type="entry name" value="Glycosidases"/>
    <property type="match status" value="1"/>
</dbReference>
<evidence type="ECO:0000256" key="7">
    <source>
        <dbReference type="ARBA" id="ARBA00022801"/>
    </source>
</evidence>
<evidence type="ECO:0000256" key="8">
    <source>
        <dbReference type="ARBA" id="ARBA00023295"/>
    </source>
</evidence>
<dbReference type="InterPro" id="IPR017853">
    <property type="entry name" value="GH"/>
</dbReference>
<proteinExistence type="inferred from homology"/>
<dbReference type="SUPFAM" id="SSF57180">
    <property type="entry name" value="Cellulose-binding domain"/>
    <property type="match status" value="1"/>
</dbReference>
<dbReference type="InterPro" id="IPR045053">
    <property type="entry name" value="MAN-like"/>
</dbReference>
<dbReference type="PROSITE" id="PS00562">
    <property type="entry name" value="CBM1_1"/>
    <property type="match status" value="1"/>
</dbReference>
<dbReference type="SUPFAM" id="SSF51445">
    <property type="entry name" value="(Trans)glycosidases"/>
    <property type="match status" value="1"/>
</dbReference>
<dbReference type="InterPro" id="IPR000254">
    <property type="entry name" value="CBD"/>
</dbReference>